<dbReference type="GO" id="GO:0070402">
    <property type="term" value="F:NADPH binding"/>
    <property type="evidence" value="ECO:0007669"/>
    <property type="project" value="TreeGrafter"/>
</dbReference>
<dbReference type="InterPro" id="IPR013149">
    <property type="entry name" value="ADH-like_C"/>
</dbReference>
<sequence length="254" mass="27087">MPMAAVIHEKGTPEVLRWESIDIPAPGPGEVRLRNEAVGLNFVDTYHRRGIPHPWPVPPLPVVLGFEGAGRVEEVGPGVTGFAAGDRVAYALPPHGAYSQVRNYPAANLLKVPASLDHLDDRILAASMLKGLTVQYLVRRTYRVERGDVVLVHAAAGATGLLLCQWAKHLGAIVIGTVSSAAKAEQARAAGAEHVVIHGEGDFVATVREVTNGEGCAVVYESIGKDTFRRSLDCLRPLGMMASYGHASGPSRPR</sequence>
<dbReference type="GO" id="GO:0035925">
    <property type="term" value="F:mRNA 3'-UTR AU-rich region binding"/>
    <property type="evidence" value="ECO:0007669"/>
    <property type="project" value="TreeGrafter"/>
</dbReference>
<dbReference type="FunFam" id="3.40.50.720:FF:000053">
    <property type="entry name" value="Quinone oxidoreductase 1"/>
    <property type="match status" value="1"/>
</dbReference>
<reference evidence="5" key="1">
    <citation type="submission" date="2023-03" db="EMBL/GenBank/DDBJ databases">
        <authorList>
            <person name="Steffen K."/>
            <person name="Cardenas P."/>
        </authorList>
    </citation>
    <scope>NUCLEOTIDE SEQUENCE</scope>
</reference>
<dbReference type="EMBL" id="CASHTH010002528">
    <property type="protein sequence ID" value="CAI8031284.1"/>
    <property type="molecule type" value="Genomic_DNA"/>
</dbReference>
<gene>
    <name evidence="5" type="ORF">GBAR_LOCUS17766</name>
</gene>
<keyword evidence="2" id="KW-0560">Oxidoreductase</keyword>
<dbReference type="PANTHER" id="PTHR48106:SF13">
    <property type="entry name" value="QUINONE OXIDOREDUCTASE-RELATED"/>
    <property type="match status" value="1"/>
</dbReference>
<dbReference type="PANTHER" id="PTHR48106">
    <property type="entry name" value="QUINONE OXIDOREDUCTASE PIG3-RELATED"/>
    <property type="match status" value="1"/>
</dbReference>
<dbReference type="Gene3D" id="3.40.50.720">
    <property type="entry name" value="NAD(P)-binding Rossmann-like Domain"/>
    <property type="match status" value="1"/>
</dbReference>
<dbReference type="SMART" id="SM00829">
    <property type="entry name" value="PKS_ER"/>
    <property type="match status" value="1"/>
</dbReference>
<dbReference type="AlphaFoldDB" id="A0AA35WSK1"/>
<proteinExistence type="predicted"/>
<evidence type="ECO:0000313" key="6">
    <source>
        <dbReference type="Proteomes" id="UP001174909"/>
    </source>
</evidence>
<dbReference type="Pfam" id="PF00107">
    <property type="entry name" value="ADH_zinc_N"/>
    <property type="match status" value="1"/>
</dbReference>
<comment type="caution">
    <text evidence="5">The sequence shown here is derived from an EMBL/GenBank/DDBJ whole genome shotgun (WGS) entry which is preliminary data.</text>
</comment>
<feature type="domain" description="Enoyl reductase (ER)" evidence="4">
    <location>
        <begin position="11"/>
        <end position="254"/>
    </location>
</feature>
<dbReference type="InterPro" id="IPR047618">
    <property type="entry name" value="QOR-like"/>
</dbReference>
<dbReference type="InterPro" id="IPR020843">
    <property type="entry name" value="ER"/>
</dbReference>
<dbReference type="Pfam" id="PF08240">
    <property type="entry name" value="ADH_N"/>
    <property type="match status" value="1"/>
</dbReference>
<evidence type="ECO:0000313" key="5">
    <source>
        <dbReference type="EMBL" id="CAI8031284.1"/>
    </source>
</evidence>
<evidence type="ECO:0000259" key="4">
    <source>
        <dbReference type="SMART" id="SM00829"/>
    </source>
</evidence>
<organism evidence="5 6">
    <name type="scientific">Geodia barretti</name>
    <name type="common">Barrett's horny sponge</name>
    <dbReference type="NCBI Taxonomy" id="519541"/>
    <lineage>
        <taxon>Eukaryota</taxon>
        <taxon>Metazoa</taxon>
        <taxon>Porifera</taxon>
        <taxon>Demospongiae</taxon>
        <taxon>Heteroscleromorpha</taxon>
        <taxon>Tetractinellida</taxon>
        <taxon>Astrophorina</taxon>
        <taxon>Geodiidae</taxon>
        <taxon>Geodia</taxon>
    </lineage>
</organism>
<dbReference type="InterPro" id="IPR013154">
    <property type="entry name" value="ADH-like_N"/>
</dbReference>
<name>A0AA35WSK1_GEOBA</name>
<dbReference type="GO" id="GO:0005829">
    <property type="term" value="C:cytosol"/>
    <property type="evidence" value="ECO:0007669"/>
    <property type="project" value="TreeGrafter"/>
</dbReference>
<keyword evidence="1" id="KW-0521">NADP</keyword>
<dbReference type="InterPro" id="IPR011032">
    <property type="entry name" value="GroES-like_sf"/>
</dbReference>
<accession>A0AA35WSK1</accession>
<dbReference type="Gene3D" id="3.90.180.10">
    <property type="entry name" value="Medium-chain alcohol dehydrogenases, catalytic domain"/>
    <property type="match status" value="1"/>
</dbReference>
<dbReference type="SUPFAM" id="SSF50129">
    <property type="entry name" value="GroES-like"/>
    <property type="match status" value="1"/>
</dbReference>
<evidence type="ECO:0000256" key="2">
    <source>
        <dbReference type="ARBA" id="ARBA00023002"/>
    </source>
</evidence>
<evidence type="ECO:0000256" key="3">
    <source>
        <dbReference type="ARBA" id="ARBA00070796"/>
    </source>
</evidence>
<evidence type="ECO:0000256" key="1">
    <source>
        <dbReference type="ARBA" id="ARBA00022857"/>
    </source>
</evidence>
<protein>
    <recommendedName>
        <fullName evidence="3">Probable quinone oxidoreductase</fullName>
    </recommendedName>
</protein>
<dbReference type="InterPro" id="IPR036291">
    <property type="entry name" value="NAD(P)-bd_dom_sf"/>
</dbReference>
<dbReference type="CDD" id="cd05286">
    <property type="entry name" value="QOR2"/>
    <property type="match status" value="1"/>
</dbReference>
<dbReference type="Proteomes" id="UP001174909">
    <property type="component" value="Unassembled WGS sequence"/>
</dbReference>
<dbReference type="SUPFAM" id="SSF51735">
    <property type="entry name" value="NAD(P)-binding Rossmann-fold domains"/>
    <property type="match status" value="1"/>
</dbReference>
<keyword evidence="6" id="KW-1185">Reference proteome</keyword>
<dbReference type="GO" id="GO:0003960">
    <property type="term" value="F:quinone reductase (NADPH) activity"/>
    <property type="evidence" value="ECO:0007669"/>
    <property type="project" value="InterPro"/>
</dbReference>